<proteinExistence type="predicted"/>
<sequence>MSVAADPATKPAGSAARRLIADLHARDVLVPGDRPVRPSVVTGIDVDGLFFAPAELMGLLDRSLLRWPYVTVVHHGATSSIGEFTRTRNVIGHRRDGFVDRAKIRALMNKGVSVKFNSISHWHRPVRELVTALEAQHPWAVSSYAFWTPPAESGMLPHRDPGHVVAIQLAGRKRWQLFDAVDDERGTPGIDVDLSRVTDDFVVSAGDVVVLPHGTPHAAHALDEESLHLTLTLTEPSAIDLLEGFRQVTVESDRPTFVEFDKLSLDERPSAVIAAMRARVHDLDTTAWLDATLALMREKTG</sequence>
<evidence type="ECO:0000256" key="1">
    <source>
        <dbReference type="ARBA" id="ARBA00001954"/>
    </source>
</evidence>
<dbReference type="Proteomes" id="UP000467428">
    <property type="component" value="Plasmid pJCM18538"/>
</dbReference>
<dbReference type="GO" id="GO:0046872">
    <property type="term" value="F:metal ion binding"/>
    <property type="evidence" value="ECO:0007669"/>
    <property type="project" value="UniProtKB-KW"/>
</dbReference>
<evidence type="ECO:0000313" key="6">
    <source>
        <dbReference type="Proteomes" id="UP000467428"/>
    </source>
</evidence>
<evidence type="ECO:0000259" key="4">
    <source>
        <dbReference type="PROSITE" id="PS51184"/>
    </source>
</evidence>
<keyword evidence="5" id="KW-0614">Plasmid</keyword>
<dbReference type="SUPFAM" id="SSF51197">
    <property type="entry name" value="Clavaminate synthase-like"/>
    <property type="match status" value="1"/>
</dbReference>
<comment type="cofactor">
    <cofactor evidence="1">
        <name>Fe(2+)</name>
        <dbReference type="ChEBI" id="CHEBI:29033"/>
    </cofactor>
</comment>
<evidence type="ECO:0000256" key="3">
    <source>
        <dbReference type="ARBA" id="ARBA00023004"/>
    </source>
</evidence>
<name>A0A7I7RRF6_9MYCO</name>
<keyword evidence="6" id="KW-1185">Reference proteome</keyword>
<dbReference type="EMBL" id="AP022592">
    <property type="protein sequence ID" value="BBY46636.1"/>
    <property type="molecule type" value="Genomic_DNA"/>
</dbReference>
<organism evidence="5 6">
    <name type="scientific">Mycolicibacterium arabiense</name>
    <dbReference type="NCBI Taxonomy" id="1286181"/>
    <lineage>
        <taxon>Bacteria</taxon>
        <taxon>Bacillati</taxon>
        <taxon>Actinomycetota</taxon>
        <taxon>Actinomycetes</taxon>
        <taxon>Mycobacteriales</taxon>
        <taxon>Mycobacteriaceae</taxon>
        <taxon>Mycolicibacterium</taxon>
    </lineage>
</organism>
<reference evidence="5 6" key="1">
    <citation type="journal article" date="2019" name="Emerg. Microbes Infect.">
        <title>Comprehensive subspecies identification of 175 nontuberculous mycobacteria species based on 7547 genomic profiles.</title>
        <authorList>
            <person name="Matsumoto Y."/>
            <person name="Kinjo T."/>
            <person name="Motooka D."/>
            <person name="Nabeya D."/>
            <person name="Jung N."/>
            <person name="Uechi K."/>
            <person name="Horii T."/>
            <person name="Iida T."/>
            <person name="Fujita J."/>
            <person name="Nakamura S."/>
        </authorList>
    </citation>
    <scope>NUCLEOTIDE SEQUENCE [LARGE SCALE GENOMIC DNA]</scope>
    <source>
        <strain evidence="5 6">JCM 18538</strain>
        <plasmid evidence="5">pJCM18538</plasmid>
    </source>
</reference>
<dbReference type="RefSeq" id="WP_163916131.1">
    <property type="nucleotide sequence ID" value="NZ_AP022592.1"/>
</dbReference>
<feature type="domain" description="JmjC" evidence="4">
    <location>
        <begin position="113"/>
        <end position="250"/>
    </location>
</feature>
<dbReference type="Gene3D" id="2.60.120.650">
    <property type="entry name" value="Cupin"/>
    <property type="match status" value="1"/>
</dbReference>
<protein>
    <recommendedName>
        <fullName evidence="4">JmjC domain-containing protein</fullName>
    </recommendedName>
</protein>
<evidence type="ECO:0000313" key="5">
    <source>
        <dbReference type="EMBL" id="BBY46636.1"/>
    </source>
</evidence>
<dbReference type="PANTHER" id="PTHR13096:SF8">
    <property type="entry name" value="RIBOSOMAL OXYGENASE 1"/>
    <property type="match status" value="1"/>
</dbReference>
<dbReference type="PANTHER" id="PTHR13096">
    <property type="entry name" value="MINA53 MYC INDUCED NUCLEAR ANTIGEN"/>
    <property type="match status" value="1"/>
</dbReference>
<keyword evidence="2" id="KW-0479">Metal-binding</keyword>
<dbReference type="KEGG" id="marz:MARA_00660"/>
<accession>A0A7I7RRF6</accession>
<dbReference type="InterPro" id="IPR003347">
    <property type="entry name" value="JmjC_dom"/>
</dbReference>
<dbReference type="InterPro" id="IPR039994">
    <property type="entry name" value="NO66-like"/>
</dbReference>
<gene>
    <name evidence="5" type="ORF">MARA_00660</name>
</gene>
<evidence type="ECO:0000256" key="2">
    <source>
        <dbReference type="ARBA" id="ARBA00022723"/>
    </source>
</evidence>
<dbReference type="AlphaFoldDB" id="A0A7I7RRF6"/>
<dbReference type="Pfam" id="PF08007">
    <property type="entry name" value="JmjC_2"/>
    <property type="match status" value="1"/>
</dbReference>
<geneLocation type="plasmid" evidence="5">
    <name>pJCM18538</name>
</geneLocation>
<keyword evidence="3" id="KW-0408">Iron</keyword>
<dbReference type="PROSITE" id="PS51184">
    <property type="entry name" value="JMJC"/>
    <property type="match status" value="1"/>
</dbReference>